<comment type="caution">
    <text evidence="14">The sequence shown here is derived from an EMBL/GenBank/DDBJ whole genome shotgun (WGS) entry which is preliminary data.</text>
</comment>
<dbReference type="OrthoDB" id="19692at2759"/>
<evidence type="ECO:0000256" key="4">
    <source>
        <dbReference type="ARBA" id="ARBA00022741"/>
    </source>
</evidence>
<organism evidence="14 15">
    <name type="scientific">Candida verbasci</name>
    <dbReference type="NCBI Taxonomy" id="1227364"/>
    <lineage>
        <taxon>Eukaryota</taxon>
        <taxon>Fungi</taxon>
        <taxon>Dikarya</taxon>
        <taxon>Ascomycota</taxon>
        <taxon>Saccharomycotina</taxon>
        <taxon>Pichiomycetes</taxon>
        <taxon>Debaryomycetaceae</taxon>
        <taxon>Candida/Lodderomyces clade</taxon>
        <taxon>Candida</taxon>
    </lineage>
</organism>
<evidence type="ECO:0000256" key="9">
    <source>
        <dbReference type="ARBA" id="ARBA00031729"/>
    </source>
</evidence>
<feature type="domain" description="UBC core" evidence="13">
    <location>
        <begin position="7"/>
        <end position="167"/>
    </location>
</feature>
<keyword evidence="3" id="KW-0808">Transferase</keyword>
<sequence>MPPSRSTAQKRLLKEYQQLIKDSPPGILAGPISEDNLFTWECLLEGPIDTPYENGIFPAILTFPKDYPLSPPSLKFDPPLLHPNIYSDGNVCISILHPPGEDPNQYERPEERWSPVQSIEKILLSIISMLAEPNPESGANIDACKLWRDNREEYDNKIRQHVKKSLGL</sequence>
<name>A0A9W4X8N9_9ASCO</name>
<evidence type="ECO:0000259" key="13">
    <source>
        <dbReference type="PROSITE" id="PS50127"/>
    </source>
</evidence>
<dbReference type="GO" id="GO:0061631">
    <property type="term" value="F:ubiquitin conjugating enzyme activity"/>
    <property type="evidence" value="ECO:0007669"/>
    <property type="project" value="UniProtKB-EC"/>
</dbReference>
<dbReference type="Pfam" id="PF00179">
    <property type="entry name" value="UQ_con"/>
    <property type="match status" value="1"/>
</dbReference>
<dbReference type="GO" id="GO:0005524">
    <property type="term" value="F:ATP binding"/>
    <property type="evidence" value="ECO:0007669"/>
    <property type="project" value="UniProtKB-UniRule"/>
</dbReference>
<evidence type="ECO:0000256" key="3">
    <source>
        <dbReference type="ARBA" id="ARBA00022679"/>
    </source>
</evidence>
<dbReference type="AlphaFoldDB" id="A0A9W4X8N9"/>
<dbReference type="PROSITE" id="PS50127">
    <property type="entry name" value="UBC_2"/>
    <property type="match status" value="1"/>
</dbReference>
<gene>
    <name evidence="14" type="ORF">CANVERA_P0758</name>
</gene>
<dbReference type="InterPro" id="IPR050113">
    <property type="entry name" value="Ub_conjugating_enzyme"/>
</dbReference>
<reference evidence="14" key="1">
    <citation type="submission" date="2022-12" db="EMBL/GenBank/DDBJ databases">
        <authorList>
            <person name="Brejova B."/>
        </authorList>
    </citation>
    <scope>NUCLEOTIDE SEQUENCE</scope>
</reference>
<dbReference type="InterPro" id="IPR016135">
    <property type="entry name" value="UBQ-conjugating_enzyme/RWD"/>
</dbReference>
<keyword evidence="6 12" id="KW-0067">ATP-binding</keyword>
<comment type="similarity">
    <text evidence="12">Belongs to the ubiquitin-conjugating enzyme family.</text>
</comment>
<evidence type="ECO:0000313" key="14">
    <source>
        <dbReference type="EMBL" id="CAI5756241.1"/>
    </source>
</evidence>
<evidence type="ECO:0000256" key="7">
    <source>
        <dbReference type="ARBA" id="ARBA00022966"/>
    </source>
</evidence>
<evidence type="ECO:0000256" key="11">
    <source>
        <dbReference type="PROSITE-ProRule" id="PRU10133"/>
    </source>
</evidence>
<proteinExistence type="inferred from homology"/>
<dbReference type="Gene3D" id="3.10.110.10">
    <property type="entry name" value="Ubiquitin Conjugating Enzyme"/>
    <property type="match status" value="1"/>
</dbReference>
<evidence type="ECO:0000256" key="12">
    <source>
        <dbReference type="RuleBase" id="RU362109"/>
    </source>
</evidence>
<comment type="catalytic activity">
    <reaction evidence="1">
        <text>S-ubiquitinyl-[E1 ubiquitin-activating enzyme]-L-cysteine + [E2 ubiquitin-conjugating enzyme]-L-cysteine = [E1 ubiquitin-activating enzyme]-L-cysteine + S-ubiquitinyl-[E2 ubiquitin-conjugating enzyme]-L-cysteine.</text>
        <dbReference type="EC" id="2.3.2.23"/>
    </reaction>
</comment>
<keyword evidence="15" id="KW-1185">Reference proteome</keyword>
<dbReference type="CDD" id="cd23796">
    <property type="entry name" value="UBCc_UBE2G2"/>
    <property type="match status" value="1"/>
</dbReference>
<evidence type="ECO:0000256" key="8">
    <source>
        <dbReference type="ARBA" id="ARBA00030012"/>
    </source>
</evidence>
<keyword evidence="4 12" id="KW-0547">Nucleotide-binding</keyword>
<accession>A0A9W4X8N9</accession>
<dbReference type="GO" id="GO:0036503">
    <property type="term" value="P:ERAD pathway"/>
    <property type="evidence" value="ECO:0007669"/>
    <property type="project" value="UniProtKB-ARBA"/>
</dbReference>
<evidence type="ECO:0000256" key="10">
    <source>
        <dbReference type="ARBA" id="ARBA00077195"/>
    </source>
</evidence>
<feature type="active site" description="Glycyl thioester intermediate" evidence="11">
    <location>
        <position position="92"/>
    </location>
</feature>
<keyword evidence="5 12" id="KW-0833">Ubl conjugation pathway</keyword>
<dbReference type="SUPFAM" id="SSF54495">
    <property type="entry name" value="UBC-like"/>
    <property type="match status" value="1"/>
</dbReference>
<dbReference type="EMBL" id="CANTUO010000001">
    <property type="protein sequence ID" value="CAI5756241.1"/>
    <property type="molecule type" value="Genomic_DNA"/>
</dbReference>
<protein>
    <recommendedName>
        <fullName evidence="2">E2 ubiquitin-conjugating enzyme</fullName>
        <ecNumber evidence="2">2.3.2.23</ecNumber>
    </recommendedName>
    <alternativeName>
        <fullName evidence="10">E2 ubiquitin-conjugating enzyme 7</fullName>
    </alternativeName>
    <alternativeName>
        <fullName evidence="9">Ubiquitin carrier protein</fullName>
    </alternativeName>
    <alternativeName>
        <fullName evidence="8">Ubiquitin-protein ligase</fullName>
    </alternativeName>
</protein>
<evidence type="ECO:0000256" key="5">
    <source>
        <dbReference type="ARBA" id="ARBA00022786"/>
    </source>
</evidence>
<dbReference type="PANTHER" id="PTHR24067">
    <property type="entry name" value="UBIQUITIN-CONJUGATING ENZYME E2"/>
    <property type="match status" value="1"/>
</dbReference>
<dbReference type="FunFam" id="3.10.110.10:FF:000008">
    <property type="entry name" value="Ubiquitin-conjugating enzyme E2 G2"/>
    <property type="match status" value="1"/>
</dbReference>
<dbReference type="PROSITE" id="PS00183">
    <property type="entry name" value="UBC_1"/>
    <property type="match status" value="1"/>
</dbReference>
<dbReference type="InterPro" id="IPR000608">
    <property type="entry name" value="UBC"/>
</dbReference>
<evidence type="ECO:0000256" key="2">
    <source>
        <dbReference type="ARBA" id="ARBA00012486"/>
    </source>
</evidence>
<dbReference type="InterPro" id="IPR023313">
    <property type="entry name" value="UBQ-conjugating_AS"/>
</dbReference>
<keyword evidence="7" id="KW-0882">Thioester bond</keyword>
<evidence type="ECO:0000256" key="6">
    <source>
        <dbReference type="ARBA" id="ARBA00022840"/>
    </source>
</evidence>
<dbReference type="SMART" id="SM00212">
    <property type="entry name" value="UBCc"/>
    <property type="match status" value="1"/>
</dbReference>
<evidence type="ECO:0000256" key="1">
    <source>
        <dbReference type="ARBA" id="ARBA00000485"/>
    </source>
</evidence>
<evidence type="ECO:0000313" key="15">
    <source>
        <dbReference type="Proteomes" id="UP001152885"/>
    </source>
</evidence>
<dbReference type="EC" id="2.3.2.23" evidence="2"/>
<dbReference type="Proteomes" id="UP001152885">
    <property type="component" value="Unassembled WGS sequence"/>
</dbReference>